<feature type="chain" id="PRO_5002147623" evidence="2">
    <location>
        <begin position="24"/>
        <end position="480"/>
    </location>
</feature>
<organism evidence="3 4">
    <name type="scientific">Enhygromyxa salina</name>
    <dbReference type="NCBI Taxonomy" id="215803"/>
    <lineage>
        <taxon>Bacteria</taxon>
        <taxon>Pseudomonadati</taxon>
        <taxon>Myxococcota</taxon>
        <taxon>Polyangia</taxon>
        <taxon>Nannocystales</taxon>
        <taxon>Nannocystaceae</taxon>
        <taxon>Enhygromyxa</taxon>
    </lineage>
</organism>
<feature type="region of interest" description="Disordered" evidence="1">
    <location>
        <begin position="21"/>
        <end position="98"/>
    </location>
</feature>
<evidence type="ECO:0000256" key="1">
    <source>
        <dbReference type="SAM" id="MobiDB-lite"/>
    </source>
</evidence>
<evidence type="ECO:0000313" key="4">
    <source>
        <dbReference type="Proteomes" id="UP000031599"/>
    </source>
</evidence>
<dbReference type="PROSITE" id="PS51257">
    <property type="entry name" value="PROKAR_LIPOPROTEIN"/>
    <property type="match status" value="1"/>
</dbReference>
<feature type="signal peptide" evidence="2">
    <location>
        <begin position="1"/>
        <end position="23"/>
    </location>
</feature>
<dbReference type="EMBL" id="JMCC02000032">
    <property type="protein sequence ID" value="KIG16785.1"/>
    <property type="molecule type" value="Genomic_DNA"/>
</dbReference>
<reference evidence="3 4" key="1">
    <citation type="submission" date="2014-12" db="EMBL/GenBank/DDBJ databases">
        <title>Genome assembly of Enhygromyxa salina DSM 15201.</title>
        <authorList>
            <person name="Sharma G."/>
            <person name="Subramanian S."/>
        </authorList>
    </citation>
    <scope>NUCLEOTIDE SEQUENCE [LARGE SCALE GENOMIC DNA]</scope>
    <source>
        <strain evidence="3 4">DSM 15201</strain>
    </source>
</reference>
<comment type="caution">
    <text evidence="3">The sequence shown here is derived from an EMBL/GenBank/DDBJ whole genome shotgun (WGS) entry which is preliminary data.</text>
</comment>
<dbReference type="Proteomes" id="UP000031599">
    <property type="component" value="Unassembled WGS sequence"/>
</dbReference>
<accession>A0A0C2D524</accession>
<dbReference type="PANTHER" id="PTHR40050">
    <property type="entry name" value="INNER SPORE COAT PROTEIN H"/>
    <property type="match status" value="1"/>
</dbReference>
<dbReference type="Pfam" id="PF08757">
    <property type="entry name" value="CotH"/>
    <property type="match status" value="1"/>
</dbReference>
<sequence>MYSTRSLVFLSLGAILACSGSDADQPSANTFEGVSASDTATSDLDGTETESRPATTDSGDPDDSAEPDPTDETEETDGGGPALPPNEQIPPTDEEGCHGIYAQDLLPTFNLTIDPLVWDLLKYEWNNGEAIEEMGEDPKGYHPLEAFTYGDVVINNAKIRLRGNATYWDPIPGDKMQFQIGFHTNDENGNFLGIKRLALDSATYNEHMLRDRLALAVMRDAGVPAPCANNARVVVNGEYYGIFTNIEKIDEVFLERVFDDPTGDLWKRANWELKTNTDTSNDDRLDDLKDAEDPEELFTYLDIEQALRAFASEAVIPDSDGMWAGGLNFYVYDEPISGKFMMLPWDLDNTFERFNDKPNGEYPENPDPIVWEKWTTHGRPFYEIALEDPMWFARYIELIDEITHEAYTPQEMHERIDTWTAQIQTAVLEDTNKPWSNEDYIDEVEDLHEYVQARFEFLEEWLECWKNGGVNDGDGYCEEP</sequence>
<gene>
    <name evidence="3" type="ORF">DB30_04129</name>
</gene>
<protein>
    <submittedName>
        <fullName evidence="3">Cellulosomal protein</fullName>
    </submittedName>
</protein>
<keyword evidence="2" id="KW-0732">Signal</keyword>
<dbReference type="InterPro" id="IPR014867">
    <property type="entry name" value="Spore_coat_CotH_CotH2/3/7"/>
</dbReference>
<feature type="compositionally biased region" description="Polar residues" evidence="1">
    <location>
        <begin position="22"/>
        <end position="44"/>
    </location>
</feature>
<name>A0A0C2D524_9BACT</name>
<feature type="compositionally biased region" description="Acidic residues" evidence="1">
    <location>
        <begin position="59"/>
        <end position="77"/>
    </location>
</feature>
<proteinExistence type="predicted"/>
<evidence type="ECO:0000256" key="2">
    <source>
        <dbReference type="SAM" id="SignalP"/>
    </source>
</evidence>
<dbReference type="PANTHER" id="PTHR40050:SF1">
    <property type="entry name" value="INNER SPORE COAT PROTEIN H"/>
    <property type="match status" value="1"/>
</dbReference>
<evidence type="ECO:0000313" key="3">
    <source>
        <dbReference type="EMBL" id="KIG16785.1"/>
    </source>
</evidence>
<dbReference type="AlphaFoldDB" id="A0A0C2D524"/>